<dbReference type="Pfam" id="PF22742">
    <property type="entry name" value="PspAB"/>
    <property type="match status" value="1"/>
</dbReference>
<dbReference type="RefSeq" id="WP_328593665.1">
    <property type="nucleotide sequence ID" value="NZ_WEGH01000001.1"/>
</dbReference>
<sequence length="192" mass="20289">MRGPLGPLLGRSAPPEPVLDRLFALADVAGPLAAATGFTPGGTGAVAHRSVEGGPFGAFARTHREVLRLLRSGAAPEVETCEDEHGWAWIRIGRPPGTLGELPGDLHMVNALLQEGGFGPYLLCSVVCFERGPARLGLVHLYRRGTFYPYAPLPGGRRDAGLEREAAAALAGEIPVEPDTGRWFPVRDAPGL</sequence>
<organism evidence="1 2">
    <name type="scientific">Actinomadura macrotermitis</name>
    <dbReference type="NCBI Taxonomy" id="2585200"/>
    <lineage>
        <taxon>Bacteria</taxon>
        <taxon>Bacillati</taxon>
        <taxon>Actinomycetota</taxon>
        <taxon>Actinomycetes</taxon>
        <taxon>Streptosporangiales</taxon>
        <taxon>Thermomonosporaceae</taxon>
        <taxon>Actinomadura</taxon>
    </lineage>
</organism>
<reference evidence="1 2" key="1">
    <citation type="submission" date="2019-10" db="EMBL/GenBank/DDBJ databases">
        <title>Actinomadura rubteroloni sp. nov. and Actinomadura macrotermitis sp. nov., isolated from the gut of fungus growing-termite Macrotermes natalensis.</title>
        <authorList>
            <person name="Benndorf R."/>
            <person name="Martin K."/>
            <person name="Kuefner M."/>
            <person name="De Beer W."/>
            <person name="Kaster A.-K."/>
            <person name="Vollmers J."/>
            <person name="Poulsen M."/>
            <person name="Beemelmanns C."/>
        </authorList>
    </citation>
    <scope>NUCLEOTIDE SEQUENCE [LARGE SCALE GENOMIC DNA]</scope>
    <source>
        <strain evidence="1 2">RB68</strain>
    </source>
</reference>
<name>A0A7K0BMV4_9ACTN</name>
<protein>
    <submittedName>
        <fullName evidence="1">Uncharacterized protein</fullName>
    </submittedName>
</protein>
<evidence type="ECO:0000313" key="1">
    <source>
        <dbReference type="EMBL" id="MQY02508.1"/>
    </source>
</evidence>
<dbReference type="Proteomes" id="UP000487268">
    <property type="component" value="Unassembled WGS sequence"/>
</dbReference>
<keyword evidence="2" id="KW-1185">Reference proteome</keyword>
<dbReference type="AlphaFoldDB" id="A0A7K0BMV4"/>
<evidence type="ECO:0000313" key="2">
    <source>
        <dbReference type="Proteomes" id="UP000487268"/>
    </source>
</evidence>
<accession>A0A7K0BMV4</accession>
<proteinExistence type="predicted"/>
<dbReference type="EMBL" id="WEGH01000001">
    <property type="protein sequence ID" value="MQY02508.1"/>
    <property type="molecule type" value="Genomic_DNA"/>
</dbReference>
<dbReference type="InterPro" id="IPR054383">
    <property type="entry name" value="PspAB-like"/>
</dbReference>
<comment type="caution">
    <text evidence="1">The sequence shown here is derived from an EMBL/GenBank/DDBJ whole genome shotgun (WGS) entry which is preliminary data.</text>
</comment>
<gene>
    <name evidence="1" type="ORF">ACRB68_05380</name>
</gene>